<reference evidence="2 3" key="2">
    <citation type="submission" date="2013-11" db="EMBL/GenBank/DDBJ databases">
        <title>The Genome Sequence of Phytophthora parasitica INRA-310.</title>
        <authorList>
            <consortium name="The Broad Institute Genomics Platform"/>
            <person name="Russ C."/>
            <person name="Tyler B."/>
            <person name="Panabieres F."/>
            <person name="Shan W."/>
            <person name="Tripathy S."/>
            <person name="Grunwald N."/>
            <person name="Machado M."/>
            <person name="Johnson C.S."/>
            <person name="Arredondo F."/>
            <person name="Hong C."/>
            <person name="Coffey M."/>
            <person name="Young S.K."/>
            <person name="Zeng Q."/>
            <person name="Gargeya S."/>
            <person name="Fitzgerald M."/>
            <person name="Abouelleil A."/>
            <person name="Alvarado L."/>
            <person name="Chapman S.B."/>
            <person name="Gainer-Dewar J."/>
            <person name="Goldberg J."/>
            <person name="Griggs A."/>
            <person name="Gujja S."/>
            <person name="Hansen M."/>
            <person name="Howarth C."/>
            <person name="Imamovic A."/>
            <person name="Ireland A."/>
            <person name="Larimer J."/>
            <person name="McCowan C."/>
            <person name="Murphy C."/>
            <person name="Pearson M."/>
            <person name="Poon T.W."/>
            <person name="Priest M."/>
            <person name="Roberts A."/>
            <person name="Saif S."/>
            <person name="Shea T."/>
            <person name="Sykes S."/>
            <person name="Wortman J."/>
            <person name="Nusbaum C."/>
            <person name="Birren B."/>
        </authorList>
    </citation>
    <scope>NUCLEOTIDE SEQUENCE [LARGE SCALE GENOMIC DNA]</scope>
    <source>
        <strain evidence="2 3">INRA-310</strain>
    </source>
</reference>
<protein>
    <submittedName>
        <fullName evidence="2">Uncharacterized protein</fullName>
    </submittedName>
</protein>
<dbReference type="Proteomes" id="UP000018817">
    <property type="component" value="Unassembled WGS sequence"/>
</dbReference>
<gene>
    <name evidence="2" type="ORF">PPTG_22168</name>
</gene>
<feature type="compositionally biased region" description="Polar residues" evidence="1">
    <location>
        <begin position="15"/>
        <end position="25"/>
    </location>
</feature>
<evidence type="ECO:0000313" key="2">
    <source>
        <dbReference type="EMBL" id="ETN14639.1"/>
    </source>
</evidence>
<evidence type="ECO:0000256" key="1">
    <source>
        <dbReference type="SAM" id="MobiDB-lite"/>
    </source>
</evidence>
<name>W2QQ42_PHYN3</name>
<organism evidence="2 3">
    <name type="scientific">Phytophthora nicotianae (strain INRA-310)</name>
    <name type="common">Phytophthora parasitica</name>
    <dbReference type="NCBI Taxonomy" id="761204"/>
    <lineage>
        <taxon>Eukaryota</taxon>
        <taxon>Sar</taxon>
        <taxon>Stramenopiles</taxon>
        <taxon>Oomycota</taxon>
        <taxon>Peronosporomycetes</taxon>
        <taxon>Peronosporales</taxon>
        <taxon>Peronosporaceae</taxon>
        <taxon>Phytophthora</taxon>
    </lineage>
</organism>
<dbReference type="VEuPathDB" id="FungiDB:PPTG_22168"/>
<dbReference type="GeneID" id="20190767"/>
<dbReference type="RefSeq" id="XP_008900310.1">
    <property type="nucleotide sequence ID" value="XM_008902062.1"/>
</dbReference>
<accession>W2QQ42</accession>
<evidence type="ECO:0000313" key="3">
    <source>
        <dbReference type="Proteomes" id="UP000018817"/>
    </source>
</evidence>
<feature type="compositionally biased region" description="Basic residues" evidence="1">
    <location>
        <begin position="1"/>
        <end position="10"/>
    </location>
</feature>
<sequence>MYFRSRRRYREHGTPSASHPKQQVSTTTNSCYLVVVVVSISEEWKDLVV</sequence>
<reference evidence="3" key="1">
    <citation type="submission" date="2011-12" db="EMBL/GenBank/DDBJ databases">
        <authorList>
            <consortium name="The Broad Institute Genome Sequencing Platform"/>
            <person name="Russ C."/>
            <person name="Tyler B."/>
            <person name="Panabieres F."/>
            <person name="Shan W."/>
            <person name="Tripathy S."/>
            <person name="Grunwald N."/>
            <person name="Machado M."/>
            <person name="Young S.K."/>
            <person name="Zeng Q."/>
            <person name="Gargeya S."/>
            <person name="Fitzgerald M."/>
            <person name="Haas B."/>
            <person name="Abouelleil A."/>
            <person name="Alvarado L."/>
            <person name="Arachchi H.M."/>
            <person name="Berlin A."/>
            <person name="Chapman S.B."/>
            <person name="Gearin G."/>
            <person name="Goldberg J."/>
            <person name="Griggs A."/>
            <person name="Gujja S."/>
            <person name="Hansen M."/>
            <person name="Heiman D."/>
            <person name="Howarth C."/>
            <person name="Larimer J."/>
            <person name="Lui A."/>
            <person name="MacDonald P.J.P."/>
            <person name="McCowen C."/>
            <person name="Montmayeur A."/>
            <person name="Murphy C."/>
            <person name="Neiman D."/>
            <person name="Pearson M."/>
            <person name="Priest M."/>
            <person name="Roberts A."/>
            <person name="Saif S."/>
            <person name="Shea T."/>
            <person name="Sisk P."/>
            <person name="Stolte C."/>
            <person name="Sykes S."/>
            <person name="Wortman J."/>
            <person name="Nusbaum C."/>
            <person name="Birren B."/>
        </authorList>
    </citation>
    <scope>NUCLEOTIDE SEQUENCE [LARGE SCALE GENOMIC DNA]</scope>
    <source>
        <strain evidence="3">INRA-310</strain>
    </source>
</reference>
<dbReference type="AlphaFoldDB" id="W2QQ42"/>
<proteinExistence type="predicted"/>
<feature type="region of interest" description="Disordered" evidence="1">
    <location>
        <begin position="1"/>
        <end position="25"/>
    </location>
</feature>
<dbReference type="EMBL" id="KI669572">
    <property type="protein sequence ID" value="ETN14639.1"/>
    <property type="molecule type" value="Genomic_DNA"/>
</dbReference>